<proteinExistence type="inferred from homology"/>
<dbReference type="AlphaFoldDB" id="A0AAU9CNY1"/>
<dbReference type="PANTHER" id="PTHR47505">
    <property type="entry name" value="DNA UTILIZATION PROTEIN YHGH"/>
    <property type="match status" value="1"/>
</dbReference>
<gene>
    <name evidence="3" type="ORF">MIN45_P1689</name>
</gene>
<protein>
    <recommendedName>
        <fullName evidence="2">Double zinc ribbon domain-containing protein</fullName>
    </recommendedName>
</protein>
<organism evidence="3 4">
    <name type="scientific">Methylomarinovum tepidoasis</name>
    <dbReference type="NCBI Taxonomy" id="2840183"/>
    <lineage>
        <taxon>Bacteria</taxon>
        <taxon>Pseudomonadati</taxon>
        <taxon>Pseudomonadota</taxon>
        <taxon>Gammaproteobacteria</taxon>
        <taxon>Methylococcales</taxon>
        <taxon>Methylothermaceae</taxon>
        <taxon>Methylomarinovum</taxon>
    </lineage>
</organism>
<dbReference type="EMBL" id="AP024718">
    <property type="protein sequence ID" value="BCX89317.1"/>
    <property type="molecule type" value="Genomic_DNA"/>
</dbReference>
<evidence type="ECO:0000313" key="3">
    <source>
        <dbReference type="EMBL" id="BCX89317.1"/>
    </source>
</evidence>
<name>A0AAU9CNY1_9GAMM</name>
<dbReference type="InterPro" id="IPR051910">
    <property type="entry name" value="ComF/GntX_DNA_util-trans"/>
</dbReference>
<feature type="domain" description="Double zinc ribbon" evidence="2">
    <location>
        <begin position="14"/>
        <end position="65"/>
    </location>
</feature>
<dbReference type="PANTHER" id="PTHR47505:SF1">
    <property type="entry name" value="DNA UTILIZATION PROTEIN YHGH"/>
    <property type="match status" value="1"/>
</dbReference>
<dbReference type="InterPro" id="IPR029057">
    <property type="entry name" value="PRTase-like"/>
</dbReference>
<dbReference type="KEGG" id="meiy:MIN45_P1689"/>
<keyword evidence="4" id="KW-1185">Reference proteome</keyword>
<evidence type="ECO:0000259" key="2">
    <source>
        <dbReference type="Pfam" id="PF18912"/>
    </source>
</evidence>
<accession>A0AAU9CNY1</accession>
<evidence type="ECO:0000313" key="4">
    <source>
        <dbReference type="Proteomes" id="UP001321450"/>
    </source>
</evidence>
<reference evidence="4" key="1">
    <citation type="journal article" date="2024" name="Int. J. Syst. Evol. Microbiol.">
        <title>Methylomarinovum tepidoasis sp. nov., a moderately thermophilic methanotroph of the family Methylothermaceae isolated from a deep-sea hydrothermal field.</title>
        <authorList>
            <person name="Hirayama H."/>
            <person name="Takaki Y."/>
            <person name="Abe M."/>
            <person name="Miyazaki M."/>
            <person name="Uematsu K."/>
            <person name="Matsui Y."/>
            <person name="Takai K."/>
        </authorList>
    </citation>
    <scope>NUCLEOTIDE SEQUENCE [LARGE SCALE GENOMIC DNA]</scope>
    <source>
        <strain evidence="4">IN45</strain>
    </source>
</reference>
<sequence>MKVYHWLKAIQFHLLPPRCLLCGGPGRKPLDLCLACEAELPWIEHPCPVCARPLPTAAPACGACLRRPPPFERTVALWHYQPPVDHLMTAAKYRGLRPPLRLFGECLARRLDSAPRPDRLVPVPLHPRRLRQRGFNQSLEIARVVGQRLEIPLQPGLCRRIRLTPPQQGLSARDRRRNLRGAFAADPAVRGRHVALIDDVMTTGATVAEIALTLKRAGVIEVSVWVIARA</sequence>
<comment type="similarity">
    <text evidence="1">Belongs to the ComF/GntX family.</text>
</comment>
<dbReference type="RefSeq" id="WP_286291618.1">
    <property type="nucleotide sequence ID" value="NZ_AP024718.1"/>
</dbReference>
<dbReference type="Pfam" id="PF18912">
    <property type="entry name" value="DZR_2"/>
    <property type="match status" value="1"/>
</dbReference>
<dbReference type="Proteomes" id="UP001321450">
    <property type="component" value="Chromosome"/>
</dbReference>
<dbReference type="SUPFAM" id="SSF53271">
    <property type="entry name" value="PRTase-like"/>
    <property type="match status" value="1"/>
</dbReference>
<evidence type="ECO:0000256" key="1">
    <source>
        <dbReference type="ARBA" id="ARBA00008007"/>
    </source>
</evidence>
<dbReference type="Gene3D" id="3.40.50.2020">
    <property type="match status" value="1"/>
</dbReference>
<dbReference type="CDD" id="cd06223">
    <property type="entry name" value="PRTases_typeI"/>
    <property type="match status" value="1"/>
</dbReference>
<dbReference type="InterPro" id="IPR044005">
    <property type="entry name" value="DZR_2"/>
</dbReference>
<dbReference type="InterPro" id="IPR000836">
    <property type="entry name" value="PRTase_dom"/>
</dbReference>